<feature type="region of interest" description="Disordered" evidence="2">
    <location>
        <begin position="290"/>
        <end position="311"/>
    </location>
</feature>
<evidence type="ECO:0000256" key="1">
    <source>
        <dbReference type="SAM" id="Coils"/>
    </source>
</evidence>
<dbReference type="EMBL" id="RDRB01000006">
    <property type="protein sequence ID" value="ROU00299.1"/>
    <property type="molecule type" value="Genomic_DNA"/>
</dbReference>
<proteinExistence type="predicted"/>
<evidence type="ECO:0000256" key="2">
    <source>
        <dbReference type="SAM" id="MobiDB-lite"/>
    </source>
</evidence>
<gene>
    <name evidence="3" type="ORF">EAT49_13710</name>
</gene>
<dbReference type="SUPFAM" id="SSF56954">
    <property type="entry name" value="Outer membrane efflux proteins (OEP)"/>
    <property type="match status" value="1"/>
</dbReference>
<comment type="caution">
    <text evidence="3">The sequence shown here is derived from an EMBL/GenBank/DDBJ whole genome shotgun (WGS) entry which is preliminary data.</text>
</comment>
<keyword evidence="4" id="KW-1185">Reference proteome</keyword>
<evidence type="ECO:0000313" key="4">
    <source>
        <dbReference type="Proteomes" id="UP000268016"/>
    </source>
</evidence>
<keyword evidence="1" id="KW-0175">Coiled coil</keyword>
<dbReference type="Proteomes" id="UP000268016">
    <property type="component" value="Unassembled WGS sequence"/>
</dbReference>
<feature type="coiled-coil region" evidence="1">
    <location>
        <begin position="321"/>
        <end position="373"/>
    </location>
</feature>
<organism evidence="3 4">
    <name type="scientific">Histidinibacterium lentulum</name>
    <dbReference type="NCBI Taxonomy" id="2480588"/>
    <lineage>
        <taxon>Bacteria</taxon>
        <taxon>Pseudomonadati</taxon>
        <taxon>Pseudomonadota</taxon>
        <taxon>Alphaproteobacteria</taxon>
        <taxon>Rhodobacterales</taxon>
        <taxon>Paracoccaceae</taxon>
        <taxon>Histidinibacterium</taxon>
    </lineage>
</organism>
<dbReference type="AlphaFoldDB" id="A0A3N2QYN1"/>
<dbReference type="Gene3D" id="1.20.1600.10">
    <property type="entry name" value="Outer membrane efflux proteins (OEP)"/>
    <property type="match status" value="1"/>
</dbReference>
<protein>
    <submittedName>
        <fullName evidence="3">TolC family protein</fullName>
    </submittedName>
</protein>
<accession>A0A3N2QYN1</accession>
<evidence type="ECO:0000313" key="3">
    <source>
        <dbReference type="EMBL" id="ROU00299.1"/>
    </source>
</evidence>
<name>A0A3N2QYN1_9RHOB</name>
<sequence>MAPGTRQADQEGQGLVAATRQAFGFLSPGDTAAPEPDAAALDPELTDGSQSEIIAGLLARRSVLGPGPLRDVSDAVLAANARTAEAELRAATLRSEAAERNWLPRVGPVVSLTSLGDVASSMLLDAVLFDHGARTAGREYARADVEVAAVALAEDTNTRVMTALELYIEAEAARGRAAVTEGALEQMRRFDFVMQERVTAGISDRADLSYVGQKLSRMRADLEADREVARTALAELQAMAAQPVSGLSGLSTVGPAPAGGESLKVTKARAEAVRATAQARLTRAEQLPGVTAGSRLSGGGMESGVTAGGEGGLGLGTRATLRAIEAAEEAAQREVALAREDAARRQGQLSGRMDAALRRAEEAAQIAAQARQTWELTREQFDAGRRGVSETVSVFESMVRAEREAVTLAHEAVALRARLAADAGVLVDGEKL</sequence>
<reference evidence="3 4" key="1">
    <citation type="submission" date="2018-10" db="EMBL/GenBank/DDBJ databases">
        <title>Histidinibacterium lentulum gen. nov., sp. nov., a marine bacterium from the culture broth of Picochlorum sp. 122.</title>
        <authorList>
            <person name="Wang G."/>
        </authorList>
    </citation>
    <scope>NUCLEOTIDE SEQUENCE [LARGE SCALE GENOMIC DNA]</scope>
    <source>
        <strain evidence="3 4">B17</strain>
    </source>
</reference>
<feature type="compositionally biased region" description="Gly residues" evidence="2">
    <location>
        <begin position="296"/>
        <end position="311"/>
    </location>
</feature>